<gene>
    <name evidence="2" type="ORF">FHX74_003951</name>
</gene>
<dbReference type="Proteomes" id="UP000523079">
    <property type="component" value="Unassembled WGS sequence"/>
</dbReference>
<keyword evidence="3" id="KW-1185">Reference proteome</keyword>
<reference evidence="2 3" key="1">
    <citation type="submission" date="2020-07" db="EMBL/GenBank/DDBJ databases">
        <title>Sequencing the genomes of 1000 actinobacteria strains.</title>
        <authorList>
            <person name="Klenk H.-P."/>
        </authorList>
    </citation>
    <scope>NUCLEOTIDE SEQUENCE [LARGE SCALE GENOMIC DNA]</scope>
    <source>
        <strain evidence="2 3">DSM 100723</strain>
    </source>
</reference>
<dbReference type="RefSeq" id="WP_182561923.1">
    <property type="nucleotide sequence ID" value="NZ_JACGWT010000008.1"/>
</dbReference>
<accession>A0A7W3IW04</accession>
<organism evidence="2 3">
    <name type="scientific">Microlunatus kandeliicorticis</name>
    <dbReference type="NCBI Taxonomy" id="1759536"/>
    <lineage>
        <taxon>Bacteria</taxon>
        <taxon>Bacillati</taxon>
        <taxon>Actinomycetota</taxon>
        <taxon>Actinomycetes</taxon>
        <taxon>Propionibacteriales</taxon>
        <taxon>Propionibacteriaceae</taxon>
        <taxon>Microlunatus</taxon>
    </lineage>
</organism>
<sequence length="177" mass="19605">MGSRGGTSGMAAEQTAQERLERLRDVITSARSMPMSASCVVNRTEVLTLIDELAEHLPREIAAAQEVIDDARSKVSEGEQQADRIVADARERAEQLAGESEQVRLARERAEAIVAEAEQGAAELRREVESYIDSRMAGFESVLAKTSSQVRIARRRLAEREADHTEHEHVVELPELD</sequence>
<dbReference type="EMBL" id="JACGWT010000008">
    <property type="protein sequence ID" value="MBA8796298.1"/>
    <property type="molecule type" value="Genomic_DNA"/>
</dbReference>
<name>A0A7W3IW04_9ACTN</name>
<comment type="caution">
    <text evidence="2">The sequence shown here is derived from an EMBL/GenBank/DDBJ whole genome shotgun (WGS) entry which is preliminary data.</text>
</comment>
<dbReference type="AlphaFoldDB" id="A0A7W3IW04"/>
<proteinExistence type="predicted"/>
<protein>
    <submittedName>
        <fullName evidence="2">Vacuolar-type H+-ATPase subunit H</fullName>
    </submittedName>
</protein>
<evidence type="ECO:0000313" key="3">
    <source>
        <dbReference type="Proteomes" id="UP000523079"/>
    </source>
</evidence>
<feature type="coiled-coil region" evidence="1">
    <location>
        <begin position="61"/>
        <end position="134"/>
    </location>
</feature>
<evidence type="ECO:0000256" key="1">
    <source>
        <dbReference type="SAM" id="Coils"/>
    </source>
</evidence>
<keyword evidence="1" id="KW-0175">Coiled coil</keyword>
<evidence type="ECO:0000313" key="2">
    <source>
        <dbReference type="EMBL" id="MBA8796298.1"/>
    </source>
</evidence>